<dbReference type="EnsemblMetazoa" id="HelroT73143">
    <property type="protein sequence ID" value="HelroP73143"/>
    <property type="gene ID" value="HelroG73143"/>
</dbReference>
<dbReference type="SMART" id="SM00326">
    <property type="entry name" value="SH3"/>
    <property type="match status" value="1"/>
</dbReference>
<evidence type="ECO:0000259" key="5">
    <source>
        <dbReference type="PROSITE" id="PS50052"/>
    </source>
</evidence>
<dbReference type="InterPro" id="IPR036028">
    <property type="entry name" value="SH3-like_dom_sf"/>
</dbReference>
<evidence type="ECO:0000256" key="1">
    <source>
        <dbReference type="ARBA" id="ARBA00007014"/>
    </source>
</evidence>
<evidence type="ECO:0000256" key="3">
    <source>
        <dbReference type="PROSITE-ProRule" id="PRU00192"/>
    </source>
</evidence>
<dbReference type="HOGENOM" id="CLU_001715_4_1_1"/>
<dbReference type="Pfam" id="PF00625">
    <property type="entry name" value="Guanylate_kin"/>
    <property type="match status" value="1"/>
</dbReference>
<dbReference type="Gene3D" id="2.30.30.40">
    <property type="entry name" value="SH3 Domains"/>
    <property type="match status" value="1"/>
</dbReference>
<dbReference type="eggNOG" id="KOG0708">
    <property type="taxonomic scope" value="Eukaryota"/>
</dbReference>
<proteinExistence type="inferred from homology"/>
<reference evidence="8" key="1">
    <citation type="submission" date="2012-12" db="EMBL/GenBank/DDBJ databases">
        <authorList>
            <person name="Hellsten U."/>
            <person name="Grimwood J."/>
            <person name="Chapman J.A."/>
            <person name="Shapiro H."/>
            <person name="Aerts A."/>
            <person name="Otillar R.P."/>
            <person name="Terry A.Y."/>
            <person name="Boore J.L."/>
            <person name="Simakov O."/>
            <person name="Marletaz F."/>
            <person name="Cho S.-J."/>
            <person name="Edsinger-Gonzales E."/>
            <person name="Havlak P."/>
            <person name="Kuo D.-H."/>
            <person name="Larsson T."/>
            <person name="Lv J."/>
            <person name="Arendt D."/>
            <person name="Savage R."/>
            <person name="Osoegawa K."/>
            <person name="de Jong P."/>
            <person name="Lindberg D.R."/>
            <person name="Seaver E.C."/>
            <person name="Weisblat D.A."/>
            <person name="Putnam N.H."/>
            <person name="Grigoriev I.V."/>
            <person name="Rokhsar D.S."/>
        </authorList>
    </citation>
    <scope>NUCLEOTIDE SEQUENCE</scope>
</reference>
<dbReference type="GO" id="GO:0005911">
    <property type="term" value="C:cell-cell junction"/>
    <property type="evidence" value="ECO:0000318"/>
    <property type="project" value="GO_Central"/>
</dbReference>
<evidence type="ECO:0000313" key="6">
    <source>
        <dbReference type="EMBL" id="ESO10057.1"/>
    </source>
</evidence>
<evidence type="ECO:0000256" key="2">
    <source>
        <dbReference type="ARBA" id="ARBA00022443"/>
    </source>
</evidence>
<reference evidence="6 8" key="2">
    <citation type="journal article" date="2013" name="Nature">
        <title>Insights into bilaterian evolution from three spiralian genomes.</title>
        <authorList>
            <person name="Simakov O."/>
            <person name="Marletaz F."/>
            <person name="Cho S.J."/>
            <person name="Edsinger-Gonzales E."/>
            <person name="Havlak P."/>
            <person name="Hellsten U."/>
            <person name="Kuo D.H."/>
            <person name="Larsson T."/>
            <person name="Lv J."/>
            <person name="Arendt D."/>
            <person name="Savage R."/>
            <person name="Osoegawa K."/>
            <person name="de Jong P."/>
            <person name="Grimwood J."/>
            <person name="Chapman J.A."/>
            <person name="Shapiro H."/>
            <person name="Aerts A."/>
            <person name="Otillar R.P."/>
            <person name="Terry A.Y."/>
            <person name="Boore J.L."/>
            <person name="Grigoriev I.V."/>
            <person name="Lindberg D.R."/>
            <person name="Seaver E.C."/>
            <person name="Weisblat D.A."/>
            <person name="Putnam N.H."/>
            <person name="Rokhsar D.S."/>
        </authorList>
    </citation>
    <scope>NUCLEOTIDE SEQUENCE</scope>
</reference>
<sequence length="331" mass="37828">MESCSKISPYESGTLRTTQKRTFFIRAFFDFDAMKDSSLPGKGLSFRHGDVLHVLNAGDEEWWQAKKLVGDLVDQGIGIIPSKMRVERRERSRAKNVKFLGRESDSTGVCFCLLYGFSSTPIELQTPSYEIVKRQEINYSRPVVLLGMFKDQLGDALIAEHPELFETCVPHTTRARKDNEVDGRDYFFVASRDQMERDMKTSLFVEAGEYNNHLYGTSIQSIREVAERGKHCLLDVSGNAVKRLQLAGIQPISIFIKPRSIEAITEFNRRMTADQARSAFDKLINMERDFSTCFSAILVGGSQEEVYRKVKEVIEKHSREQCVWLPTNEKL</sequence>
<dbReference type="Proteomes" id="UP000015101">
    <property type="component" value="Unassembled WGS sequence"/>
</dbReference>
<dbReference type="InterPro" id="IPR008145">
    <property type="entry name" value="GK/Ca_channel_bsu"/>
</dbReference>
<dbReference type="Gene3D" id="3.40.50.300">
    <property type="entry name" value="P-loop containing nucleotide triphosphate hydrolases"/>
    <property type="match status" value="1"/>
</dbReference>
<dbReference type="PROSITE" id="PS50002">
    <property type="entry name" value="SH3"/>
    <property type="match status" value="1"/>
</dbReference>
<keyword evidence="8" id="KW-1185">Reference proteome</keyword>
<accession>T1G1A8</accession>
<dbReference type="STRING" id="6412.T1G1A8"/>
<dbReference type="EMBL" id="KB095905">
    <property type="protein sequence ID" value="ESO10057.1"/>
    <property type="molecule type" value="Genomic_DNA"/>
</dbReference>
<dbReference type="InterPro" id="IPR008144">
    <property type="entry name" value="Guanylate_kin-like_dom"/>
</dbReference>
<gene>
    <name evidence="7" type="primary">20214856</name>
    <name evidence="6" type="ORF">HELRODRAFT_73143</name>
</gene>
<dbReference type="GeneID" id="20214856"/>
<evidence type="ECO:0000313" key="7">
    <source>
        <dbReference type="EnsemblMetazoa" id="HelroP73143"/>
    </source>
</evidence>
<dbReference type="InParanoid" id="T1G1A8"/>
<feature type="domain" description="Guanylate kinase-like" evidence="5">
    <location>
        <begin position="140"/>
        <end position="315"/>
    </location>
</feature>
<evidence type="ECO:0008006" key="9">
    <source>
        <dbReference type="Google" id="ProtNLM"/>
    </source>
</evidence>
<reference evidence="7" key="3">
    <citation type="submission" date="2015-06" db="UniProtKB">
        <authorList>
            <consortium name="EnsemblMetazoa"/>
        </authorList>
    </citation>
    <scope>IDENTIFICATION</scope>
</reference>
<evidence type="ECO:0000313" key="8">
    <source>
        <dbReference type="Proteomes" id="UP000015101"/>
    </source>
</evidence>
<dbReference type="SMART" id="SM00072">
    <property type="entry name" value="GuKc"/>
    <property type="match status" value="1"/>
</dbReference>
<dbReference type="PROSITE" id="PS00856">
    <property type="entry name" value="GUANYLATE_KINASE_1"/>
    <property type="match status" value="1"/>
</dbReference>
<dbReference type="InterPro" id="IPR027417">
    <property type="entry name" value="P-loop_NTPase"/>
</dbReference>
<dbReference type="InterPro" id="IPR020590">
    <property type="entry name" value="Guanylate_kinase_CS"/>
</dbReference>
<dbReference type="InterPro" id="IPR001452">
    <property type="entry name" value="SH3_domain"/>
</dbReference>
<dbReference type="AlphaFoldDB" id="T1G1A8"/>
<dbReference type="OrthoDB" id="78824at2759"/>
<dbReference type="GO" id="GO:0005886">
    <property type="term" value="C:plasma membrane"/>
    <property type="evidence" value="ECO:0000318"/>
    <property type="project" value="GO_Central"/>
</dbReference>
<dbReference type="SUPFAM" id="SSF50044">
    <property type="entry name" value="SH3-domain"/>
    <property type="match status" value="1"/>
</dbReference>
<comment type="similarity">
    <text evidence="1">Belongs to the MAGUK family.</text>
</comment>
<dbReference type="Pfam" id="PF00018">
    <property type="entry name" value="SH3_1"/>
    <property type="match status" value="1"/>
</dbReference>
<dbReference type="OMA" id="ENMAQEN"/>
<organism evidence="7 8">
    <name type="scientific">Helobdella robusta</name>
    <name type="common">Californian leech</name>
    <dbReference type="NCBI Taxonomy" id="6412"/>
    <lineage>
        <taxon>Eukaryota</taxon>
        <taxon>Metazoa</taxon>
        <taxon>Spiralia</taxon>
        <taxon>Lophotrochozoa</taxon>
        <taxon>Annelida</taxon>
        <taxon>Clitellata</taxon>
        <taxon>Hirudinea</taxon>
        <taxon>Rhynchobdellida</taxon>
        <taxon>Glossiphoniidae</taxon>
        <taxon>Helobdella</taxon>
    </lineage>
</organism>
<dbReference type="Gene3D" id="3.30.63.10">
    <property type="entry name" value="Guanylate Kinase phosphate binding domain"/>
    <property type="match status" value="1"/>
</dbReference>
<protein>
    <recommendedName>
        <fullName evidence="9">Guanylate kinase-like domain-containing protein</fullName>
    </recommendedName>
</protein>
<dbReference type="EMBL" id="AMQM01002862">
    <property type="status" value="NOT_ANNOTATED_CDS"/>
    <property type="molecule type" value="Genomic_DNA"/>
</dbReference>
<feature type="domain" description="SH3" evidence="4">
    <location>
        <begin position="20"/>
        <end position="90"/>
    </location>
</feature>
<name>T1G1A8_HELRO</name>
<dbReference type="PANTHER" id="PTHR23122">
    <property type="entry name" value="MEMBRANE-ASSOCIATED GUANYLATE KINASE MAGUK"/>
    <property type="match status" value="1"/>
</dbReference>
<dbReference type="InterPro" id="IPR050716">
    <property type="entry name" value="MAGUK"/>
</dbReference>
<dbReference type="RefSeq" id="XP_009011871.1">
    <property type="nucleotide sequence ID" value="XM_009013623.1"/>
</dbReference>
<keyword evidence="2 3" id="KW-0728">SH3 domain</keyword>
<dbReference type="PROSITE" id="PS50052">
    <property type="entry name" value="GUANYLATE_KINASE_2"/>
    <property type="match status" value="1"/>
</dbReference>
<dbReference type="FunFam" id="3.30.63.10:FF:000001">
    <property type="entry name" value="Disks large homolog 1 isoform 2"/>
    <property type="match status" value="1"/>
</dbReference>
<dbReference type="CDD" id="cd00071">
    <property type="entry name" value="GMPK"/>
    <property type="match status" value="1"/>
</dbReference>
<dbReference type="CTD" id="20214856"/>
<dbReference type="SUPFAM" id="SSF52540">
    <property type="entry name" value="P-loop containing nucleoside triphosphate hydrolases"/>
    <property type="match status" value="1"/>
</dbReference>
<dbReference type="CDD" id="cd11861">
    <property type="entry name" value="SH3_DLG-like"/>
    <property type="match status" value="1"/>
</dbReference>
<dbReference type="KEGG" id="hro:HELRODRAFT_73143"/>
<evidence type="ECO:0000259" key="4">
    <source>
        <dbReference type="PROSITE" id="PS50002"/>
    </source>
</evidence>